<protein>
    <recommendedName>
        <fullName evidence="1">Outer membrane protein beta-barrel domain-containing protein</fullName>
    </recommendedName>
</protein>
<dbReference type="AlphaFoldDB" id="F0SBG5"/>
<feature type="domain" description="Outer membrane protein beta-barrel" evidence="1">
    <location>
        <begin position="28"/>
        <end position="188"/>
    </location>
</feature>
<dbReference type="Proteomes" id="UP000000310">
    <property type="component" value="Chromosome"/>
</dbReference>
<organism evidence="2 3">
    <name type="scientific">Pseudopedobacter saltans (strain ATCC 51119 / DSM 12145 / JCM 21818 / CCUG 39354 / LMG 10337 / NBRC 100064 / NCIMB 13643)</name>
    <name type="common">Pedobacter saltans</name>
    <dbReference type="NCBI Taxonomy" id="762903"/>
    <lineage>
        <taxon>Bacteria</taxon>
        <taxon>Pseudomonadati</taxon>
        <taxon>Bacteroidota</taxon>
        <taxon>Sphingobacteriia</taxon>
        <taxon>Sphingobacteriales</taxon>
        <taxon>Sphingobacteriaceae</taxon>
        <taxon>Pseudopedobacter</taxon>
    </lineage>
</organism>
<sequence>MYAIIKPMKKIFAISLLMILAFTIKAQVKYGLKAGVNFATATFKNYDLSISPSNLTTFHIAGFVDIPIDGMFSFQPGVTYLGKGYKYDLPNGDSKGEVDLSYIEIPMNGIAYFPTRSGRIFVGAGPYLGFGISGNIDEITSERDLKFGNGVNDDVNPMDIGLNFMLGYHLNGGLLFNAGYGLGLSNTIPKDKRTDDAKIHHKQFFLSLGYSF</sequence>
<evidence type="ECO:0000313" key="2">
    <source>
        <dbReference type="EMBL" id="ADY51611.1"/>
    </source>
</evidence>
<dbReference type="InterPro" id="IPR025665">
    <property type="entry name" value="Beta-barrel_OMP_2"/>
</dbReference>
<dbReference type="Pfam" id="PF13568">
    <property type="entry name" value="OMP_b-brl_2"/>
    <property type="match status" value="1"/>
</dbReference>
<reference evidence="3" key="2">
    <citation type="submission" date="2011-02" db="EMBL/GenBank/DDBJ databases">
        <title>The complete genome of Pedobacter saltans DSM 12145.</title>
        <authorList>
            <consortium name="US DOE Joint Genome Institute (JGI-PGF)"/>
            <person name="Lucas S."/>
            <person name="Copeland A."/>
            <person name="Lapidus A."/>
            <person name="Bruce D."/>
            <person name="Goodwin L."/>
            <person name="Pitluck S."/>
            <person name="Kyrpides N."/>
            <person name="Mavromatis K."/>
            <person name="Pagani I."/>
            <person name="Ivanova N."/>
            <person name="Ovchinnikova G."/>
            <person name="Lu M."/>
            <person name="Detter J.C."/>
            <person name="Han C."/>
            <person name="Land M."/>
            <person name="Hauser L."/>
            <person name="Markowitz V."/>
            <person name="Cheng J.-F."/>
            <person name="Hugenholtz P."/>
            <person name="Woyke T."/>
            <person name="Wu D."/>
            <person name="Tindall B."/>
            <person name="Pomrenke H.G."/>
            <person name="Brambilla E."/>
            <person name="Klenk H.-P."/>
            <person name="Eisen J.A."/>
        </authorList>
    </citation>
    <scope>NUCLEOTIDE SEQUENCE [LARGE SCALE GENOMIC DNA]</scope>
    <source>
        <strain evidence="3">ATCC 51119 / DSM 12145 / JCM 21818 / LMG 10337 / NBRC 100064 / NCIMB 13643</strain>
    </source>
</reference>
<dbReference type="EMBL" id="CP002545">
    <property type="protein sequence ID" value="ADY51611.1"/>
    <property type="molecule type" value="Genomic_DNA"/>
</dbReference>
<dbReference type="HOGENOM" id="CLU_082049_1_1_10"/>
<evidence type="ECO:0000313" key="3">
    <source>
        <dbReference type="Proteomes" id="UP000000310"/>
    </source>
</evidence>
<gene>
    <name evidence="2" type="ordered locus">Pedsa_1040</name>
</gene>
<dbReference type="STRING" id="762903.Pedsa_1040"/>
<proteinExistence type="predicted"/>
<accession>F0SBG5</accession>
<reference evidence="2 3" key="1">
    <citation type="journal article" date="2011" name="Stand. Genomic Sci.">
        <title>Complete genome sequence of the gliding, heparinolytic Pedobacter saltans type strain (113).</title>
        <authorList>
            <person name="Liolios K."/>
            <person name="Sikorski J."/>
            <person name="Lu M."/>
            <person name="Nolan M."/>
            <person name="Lapidus A."/>
            <person name="Lucas S."/>
            <person name="Hammon N."/>
            <person name="Deshpande S."/>
            <person name="Cheng J.F."/>
            <person name="Tapia R."/>
            <person name="Han C."/>
            <person name="Goodwin L."/>
            <person name="Pitluck S."/>
            <person name="Huntemann M."/>
            <person name="Ivanova N."/>
            <person name="Pagani I."/>
            <person name="Mavromatis K."/>
            <person name="Ovchinikova G."/>
            <person name="Pati A."/>
            <person name="Chen A."/>
            <person name="Palaniappan K."/>
            <person name="Land M."/>
            <person name="Hauser L."/>
            <person name="Brambilla E.M."/>
            <person name="Kotsyurbenko O."/>
            <person name="Rohde M."/>
            <person name="Tindall B.J."/>
            <person name="Abt B."/>
            <person name="Goker M."/>
            <person name="Detter J.C."/>
            <person name="Woyke T."/>
            <person name="Bristow J."/>
            <person name="Eisen J.A."/>
            <person name="Markowitz V."/>
            <person name="Hugenholtz P."/>
            <person name="Klenk H.P."/>
            <person name="Kyrpides N.C."/>
        </authorList>
    </citation>
    <scope>NUCLEOTIDE SEQUENCE [LARGE SCALE GENOMIC DNA]</scope>
    <source>
        <strain evidence="3">ATCC 51119 / DSM 12145 / JCM 21818 / LMG 10337 / NBRC 100064 / NCIMB 13643</strain>
    </source>
</reference>
<dbReference type="eggNOG" id="COG3637">
    <property type="taxonomic scope" value="Bacteria"/>
</dbReference>
<dbReference type="KEGG" id="psn:Pedsa_1040"/>
<evidence type="ECO:0000259" key="1">
    <source>
        <dbReference type="Pfam" id="PF13568"/>
    </source>
</evidence>
<name>F0SBG5_PSESL</name>
<keyword evidence="3" id="KW-1185">Reference proteome</keyword>